<dbReference type="Gene3D" id="1.20.5.490">
    <property type="entry name" value="Single helix bin"/>
    <property type="match status" value="1"/>
</dbReference>
<evidence type="ECO:0000259" key="5">
    <source>
        <dbReference type="Pfam" id="PF13874"/>
    </source>
</evidence>
<comment type="caution">
    <text evidence="6">The sequence shown here is derived from an EMBL/GenBank/DDBJ whole genome shotgun (WGS) entry which is preliminary data.</text>
</comment>
<feature type="compositionally biased region" description="Low complexity" evidence="4">
    <location>
        <begin position="166"/>
        <end position="178"/>
    </location>
</feature>
<keyword evidence="7" id="KW-1185">Reference proteome</keyword>
<protein>
    <recommendedName>
        <fullName evidence="5">Nucleoporin Nup54 alpha-helical domain-containing protein</fullName>
    </recommendedName>
</protein>
<accession>A0A9W8CWF5</accession>
<dbReference type="GO" id="GO:0006999">
    <property type="term" value="P:nuclear pore organization"/>
    <property type="evidence" value="ECO:0007669"/>
    <property type="project" value="TreeGrafter"/>
</dbReference>
<dbReference type="AlphaFoldDB" id="A0A9W8CWF5"/>
<feature type="region of interest" description="Disordered" evidence="4">
    <location>
        <begin position="140"/>
        <end position="191"/>
    </location>
</feature>
<evidence type="ECO:0000313" key="7">
    <source>
        <dbReference type="Proteomes" id="UP001149813"/>
    </source>
</evidence>
<feature type="compositionally biased region" description="Basic and acidic residues" evidence="4">
    <location>
        <begin position="445"/>
        <end position="457"/>
    </location>
</feature>
<reference evidence="6" key="1">
    <citation type="submission" date="2022-07" db="EMBL/GenBank/DDBJ databases">
        <title>Phylogenomic reconstructions and comparative analyses of Kickxellomycotina fungi.</title>
        <authorList>
            <person name="Reynolds N.K."/>
            <person name="Stajich J.E."/>
            <person name="Barry K."/>
            <person name="Grigoriev I.V."/>
            <person name="Crous P."/>
            <person name="Smith M.E."/>
        </authorList>
    </citation>
    <scope>NUCLEOTIDE SEQUENCE</scope>
    <source>
        <strain evidence="6">NBRC 32514</strain>
    </source>
</reference>
<dbReference type="Pfam" id="PF13874">
    <property type="entry name" value="Nup54"/>
    <property type="match status" value="1"/>
</dbReference>
<proteinExistence type="predicted"/>
<dbReference type="InterPro" id="IPR025712">
    <property type="entry name" value="Nup54_alpha-helical_dom"/>
</dbReference>
<dbReference type="EMBL" id="JANBOJ010000001">
    <property type="protein sequence ID" value="KAJ1725847.1"/>
    <property type="molecule type" value="Genomic_DNA"/>
</dbReference>
<dbReference type="GO" id="GO:0017056">
    <property type="term" value="F:structural constituent of nuclear pore"/>
    <property type="evidence" value="ECO:0007669"/>
    <property type="project" value="TreeGrafter"/>
</dbReference>
<dbReference type="PANTHER" id="PTHR13000:SF0">
    <property type="entry name" value="NUCLEOPORIN P54"/>
    <property type="match status" value="1"/>
</dbReference>
<feature type="region of interest" description="Disordered" evidence="4">
    <location>
        <begin position="445"/>
        <end position="466"/>
    </location>
</feature>
<evidence type="ECO:0000256" key="4">
    <source>
        <dbReference type="SAM" id="MobiDB-lite"/>
    </source>
</evidence>
<evidence type="ECO:0000256" key="3">
    <source>
        <dbReference type="ARBA" id="ARBA00023242"/>
    </source>
</evidence>
<organism evidence="6 7">
    <name type="scientific">Coemansia erecta</name>
    <dbReference type="NCBI Taxonomy" id="147472"/>
    <lineage>
        <taxon>Eukaryota</taxon>
        <taxon>Fungi</taxon>
        <taxon>Fungi incertae sedis</taxon>
        <taxon>Zoopagomycota</taxon>
        <taxon>Kickxellomycotina</taxon>
        <taxon>Kickxellomycetes</taxon>
        <taxon>Kickxellales</taxon>
        <taxon>Kickxellaceae</taxon>
        <taxon>Coemansia</taxon>
    </lineage>
</organism>
<dbReference type="OrthoDB" id="6162375at2759"/>
<dbReference type="GO" id="GO:0006607">
    <property type="term" value="P:NLS-bearing protein import into nucleus"/>
    <property type="evidence" value="ECO:0007669"/>
    <property type="project" value="TreeGrafter"/>
</dbReference>
<dbReference type="GO" id="GO:0036228">
    <property type="term" value="P:protein localization to nuclear inner membrane"/>
    <property type="evidence" value="ECO:0007669"/>
    <property type="project" value="TreeGrafter"/>
</dbReference>
<feature type="domain" description="Nucleoporin Nup54 alpha-helical" evidence="5">
    <location>
        <begin position="232"/>
        <end position="367"/>
    </location>
</feature>
<dbReference type="InterPro" id="IPR024864">
    <property type="entry name" value="Nup54/Nup57/Nup44"/>
</dbReference>
<dbReference type="GO" id="GO:0044613">
    <property type="term" value="C:nuclear pore central transport channel"/>
    <property type="evidence" value="ECO:0007669"/>
    <property type="project" value="TreeGrafter"/>
</dbReference>
<keyword evidence="2" id="KW-0813">Transport</keyword>
<evidence type="ECO:0000256" key="2">
    <source>
        <dbReference type="ARBA" id="ARBA00022448"/>
    </source>
</evidence>
<sequence>MSAFGKSLSFSGGAAGAGGQTAGATGGSLFGSFNQPANATSGSLFGAATDKRPRSGTATDAVPAGGSGGFFGSSTQNAGAATSSVSAGATPAIGLFGGSSAGAGAGGGLFGSGASVAPQNTATSGLFGSGGGGGSGLFGSNSGANASTGQAAQPSSLPLFGATSTQPQPQQQQQIPVLPQQPAPPQVSEADELSRQLLAIKEFWDPTSPHYQFRHYFYNVVEPSQVHLYQCPAGQDPTLWQQAQNDNPDPRTLVPVLANGFEDLRKRVDSQSLQMQSYQERTVEVSDKLSGILQKHHSETTVRLSECRRRQAELSQRLLEFMKMLQLLRLRGQLLHPEEEVFRVRVEHLEKEMSQSGSLKQRVAELQDLTYRLQANMRRRRELMGLSGNGAGVDGYEVVDEAQLEAVMRVLSEKQRGLAHMTQVVSQDAQALDEAEGAIDERYAEAQKQREARDRAQVSKSLVLPW</sequence>
<name>A0A9W8CWF5_9FUNG</name>
<gene>
    <name evidence="6" type="ORF">LPJ53_000108</name>
</gene>
<keyword evidence="3" id="KW-0539">Nucleus</keyword>
<feature type="region of interest" description="Disordered" evidence="4">
    <location>
        <begin position="41"/>
        <end position="63"/>
    </location>
</feature>
<evidence type="ECO:0000313" key="6">
    <source>
        <dbReference type="EMBL" id="KAJ1725847.1"/>
    </source>
</evidence>
<dbReference type="PANTHER" id="PTHR13000">
    <property type="entry name" value="NUCLEOPORIN P54"/>
    <property type="match status" value="1"/>
</dbReference>
<dbReference type="Proteomes" id="UP001149813">
    <property type="component" value="Unassembled WGS sequence"/>
</dbReference>
<evidence type="ECO:0000256" key="1">
    <source>
        <dbReference type="ARBA" id="ARBA00004123"/>
    </source>
</evidence>
<comment type="subcellular location">
    <subcellularLocation>
        <location evidence="1">Nucleus</location>
    </subcellularLocation>
</comment>